<evidence type="ECO:0000256" key="2">
    <source>
        <dbReference type="ARBA" id="ARBA00007447"/>
    </source>
</evidence>
<comment type="caution">
    <text evidence="14">The sequence shown here is derived from an EMBL/GenBank/DDBJ whole genome shotgun (WGS) entry which is preliminary data.</text>
</comment>
<dbReference type="Pfam" id="PF00026">
    <property type="entry name" value="Asp"/>
    <property type="match status" value="1"/>
</dbReference>
<evidence type="ECO:0000256" key="10">
    <source>
        <dbReference type="RuleBase" id="RU000454"/>
    </source>
</evidence>
<reference evidence="14 15" key="1">
    <citation type="submission" date="2023-08" db="EMBL/GenBank/DDBJ databases">
        <title>Black Yeasts Isolated from many extreme environments.</title>
        <authorList>
            <person name="Coleine C."/>
            <person name="Stajich J.E."/>
            <person name="Selbmann L."/>
        </authorList>
    </citation>
    <scope>NUCLEOTIDE SEQUENCE [LARGE SCALE GENOMIC DNA]</scope>
    <source>
        <strain evidence="14 15">CCFEE 5885</strain>
    </source>
</reference>
<evidence type="ECO:0000313" key="15">
    <source>
        <dbReference type="Proteomes" id="UP001345013"/>
    </source>
</evidence>
<dbReference type="PANTHER" id="PTHR47966:SF23">
    <property type="entry name" value="ASPARTIC ENDOPEPTIDASE, PUTATIVE (AFU_ORTHOLOGUE AFUA_2G15950)-RELATED"/>
    <property type="match status" value="1"/>
</dbReference>
<feature type="chain" id="PRO_5045908799" description="Peptidase A1 domain-containing protein" evidence="12">
    <location>
        <begin position="20"/>
        <end position="435"/>
    </location>
</feature>
<dbReference type="PROSITE" id="PS51767">
    <property type="entry name" value="PEPTIDASE_A1"/>
    <property type="match status" value="1"/>
</dbReference>
<evidence type="ECO:0000259" key="13">
    <source>
        <dbReference type="PROSITE" id="PS51767"/>
    </source>
</evidence>
<evidence type="ECO:0000256" key="11">
    <source>
        <dbReference type="SAM" id="MobiDB-lite"/>
    </source>
</evidence>
<keyword evidence="7 10" id="KW-0378">Hydrolase</keyword>
<dbReference type="Gene3D" id="2.40.70.10">
    <property type="entry name" value="Acid Proteases"/>
    <property type="match status" value="2"/>
</dbReference>
<proteinExistence type="inferred from homology"/>
<dbReference type="CDD" id="cd06097">
    <property type="entry name" value="Aspergillopepsin_like"/>
    <property type="match status" value="1"/>
</dbReference>
<keyword evidence="9" id="KW-0325">Glycoprotein</keyword>
<evidence type="ECO:0000256" key="3">
    <source>
        <dbReference type="ARBA" id="ARBA00022525"/>
    </source>
</evidence>
<feature type="domain" description="Peptidase A1" evidence="13">
    <location>
        <begin position="120"/>
        <end position="432"/>
    </location>
</feature>
<keyword evidence="4 10" id="KW-0645">Protease</keyword>
<evidence type="ECO:0000256" key="9">
    <source>
        <dbReference type="ARBA" id="ARBA00023180"/>
    </source>
</evidence>
<dbReference type="PANTHER" id="PTHR47966">
    <property type="entry name" value="BETA-SITE APP-CLEAVING ENZYME, ISOFORM A-RELATED"/>
    <property type="match status" value="1"/>
</dbReference>
<evidence type="ECO:0000256" key="8">
    <source>
        <dbReference type="ARBA" id="ARBA00023145"/>
    </source>
</evidence>
<evidence type="ECO:0000256" key="7">
    <source>
        <dbReference type="ARBA" id="ARBA00022801"/>
    </source>
</evidence>
<dbReference type="InterPro" id="IPR021109">
    <property type="entry name" value="Peptidase_aspartic_dom_sf"/>
</dbReference>
<dbReference type="InterPro" id="IPR001461">
    <property type="entry name" value="Aspartic_peptidase_A1"/>
</dbReference>
<dbReference type="PRINTS" id="PR00792">
    <property type="entry name" value="PEPSIN"/>
</dbReference>
<dbReference type="InterPro" id="IPR001969">
    <property type="entry name" value="Aspartic_peptidase_AS"/>
</dbReference>
<feature type="region of interest" description="Disordered" evidence="11">
    <location>
        <begin position="96"/>
        <end position="116"/>
    </location>
</feature>
<keyword evidence="15" id="KW-1185">Reference proteome</keyword>
<keyword evidence="8" id="KW-0865">Zymogen</keyword>
<comment type="subcellular location">
    <subcellularLocation>
        <location evidence="1">Secreted</location>
    </subcellularLocation>
</comment>
<organism evidence="14 15">
    <name type="scientific">Lithohypha guttulata</name>
    <dbReference type="NCBI Taxonomy" id="1690604"/>
    <lineage>
        <taxon>Eukaryota</taxon>
        <taxon>Fungi</taxon>
        <taxon>Dikarya</taxon>
        <taxon>Ascomycota</taxon>
        <taxon>Pezizomycotina</taxon>
        <taxon>Eurotiomycetes</taxon>
        <taxon>Chaetothyriomycetidae</taxon>
        <taxon>Chaetothyriales</taxon>
        <taxon>Trichomeriaceae</taxon>
        <taxon>Lithohypha</taxon>
    </lineage>
</organism>
<sequence length="435" mass="45772">MSRSIITIIFTLLIASVLASPISSTAPKKRSFKVPRVAVKNYVPNGPKALKRAYAKFGLNEPSPGPMALRKRDLKFGFGDISIVPSGDVAEHIKSAASNSTAGSENGETSATGTQNDAQFLSPITIGGQEIIVNFDSGSSDTWVFNTGLPARAQQGHTNFDPSKSSTFKLLEGESFNISYGDGSTASGPVGTDVVDIGGSTVEVQAFGVPDEVSDSFVTDSASNGLVGLAFTKLNTMEPTQQKTFFDNIVSDLSQPVFTAALKGDAEGSYEFGNIDRSSFTGELNVVPIDASQGFWQFDSSTATINNKKVQIQDSKAIADTGTSLMLVSDDLLTAYWEDVEGASLNSELGGVIFPCNAQLPDLNIAIGNQMATVAGENFNFAEVGTDTASGESFCFGGMQSTGGIPFAIYGDVFFKSNFVVFEATTPSLGFAPHS</sequence>
<feature type="signal peptide" evidence="12">
    <location>
        <begin position="1"/>
        <end position="19"/>
    </location>
</feature>
<name>A0ABR0KE85_9EURO</name>
<accession>A0ABR0KE85</accession>
<evidence type="ECO:0000256" key="12">
    <source>
        <dbReference type="SAM" id="SignalP"/>
    </source>
</evidence>
<evidence type="ECO:0000256" key="6">
    <source>
        <dbReference type="ARBA" id="ARBA00022750"/>
    </source>
</evidence>
<gene>
    <name evidence="14" type="ORF">LTR24_003700</name>
</gene>
<dbReference type="EMBL" id="JAVRRG010000035">
    <property type="protein sequence ID" value="KAK5094325.1"/>
    <property type="molecule type" value="Genomic_DNA"/>
</dbReference>
<comment type="similarity">
    <text evidence="2 10">Belongs to the peptidase A1 family.</text>
</comment>
<keyword evidence="6 10" id="KW-0064">Aspartyl protease</keyword>
<keyword evidence="3" id="KW-0964">Secreted</keyword>
<protein>
    <recommendedName>
        <fullName evidence="13">Peptidase A1 domain-containing protein</fullName>
    </recommendedName>
</protein>
<dbReference type="InterPro" id="IPR034163">
    <property type="entry name" value="Aspergillopepsin-like_cat_dom"/>
</dbReference>
<dbReference type="InterPro" id="IPR033121">
    <property type="entry name" value="PEPTIDASE_A1"/>
</dbReference>
<evidence type="ECO:0000256" key="4">
    <source>
        <dbReference type="ARBA" id="ARBA00022670"/>
    </source>
</evidence>
<dbReference type="Proteomes" id="UP001345013">
    <property type="component" value="Unassembled WGS sequence"/>
</dbReference>
<evidence type="ECO:0000313" key="14">
    <source>
        <dbReference type="EMBL" id="KAK5094325.1"/>
    </source>
</evidence>
<evidence type="ECO:0000256" key="1">
    <source>
        <dbReference type="ARBA" id="ARBA00004613"/>
    </source>
</evidence>
<dbReference type="PROSITE" id="PS00141">
    <property type="entry name" value="ASP_PROTEASE"/>
    <property type="match status" value="1"/>
</dbReference>
<dbReference type="SUPFAM" id="SSF50630">
    <property type="entry name" value="Acid proteases"/>
    <property type="match status" value="1"/>
</dbReference>
<evidence type="ECO:0000256" key="5">
    <source>
        <dbReference type="ARBA" id="ARBA00022729"/>
    </source>
</evidence>
<keyword evidence="5 12" id="KW-0732">Signal</keyword>